<evidence type="ECO:0000256" key="4">
    <source>
        <dbReference type="ARBA" id="ARBA00022487"/>
    </source>
</evidence>
<keyword evidence="6" id="KW-0276">Fatty acid metabolism</keyword>
<dbReference type="SUPFAM" id="SSF53474">
    <property type="entry name" value="alpha/beta-Hydrolases"/>
    <property type="match status" value="1"/>
</dbReference>
<evidence type="ECO:0000256" key="7">
    <source>
        <dbReference type="ARBA" id="ARBA00029392"/>
    </source>
</evidence>
<keyword evidence="5 12" id="KW-0378">Hydrolase</keyword>
<evidence type="ECO:0000256" key="2">
    <source>
        <dbReference type="ARBA" id="ARBA00012423"/>
    </source>
</evidence>
<dbReference type="Proteomes" id="UP000250266">
    <property type="component" value="Unassembled WGS sequence"/>
</dbReference>
<keyword evidence="4" id="KW-0719">Serine esterase</keyword>
<name>A0A8E2DZX5_9PEZI</name>
<feature type="domain" description="Phospholipase/carboxylesterase/thioesterase" evidence="11">
    <location>
        <begin position="28"/>
        <end position="249"/>
    </location>
</feature>
<evidence type="ECO:0000313" key="12">
    <source>
        <dbReference type="EMBL" id="OCK74836.1"/>
    </source>
</evidence>
<evidence type="ECO:0000259" key="11">
    <source>
        <dbReference type="Pfam" id="PF02230"/>
    </source>
</evidence>
<dbReference type="EC" id="3.1.2.22" evidence="2"/>
<dbReference type="PANTHER" id="PTHR10655">
    <property type="entry name" value="LYSOPHOSPHOLIPASE-RELATED"/>
    <property type="match status" value="1"/>
</dbReference>
<comment type="function">
    <text evidence="7">Hydrolyzes fatty acids from S-acylated cysteine residues in proteins with a strong preference for palmitoylated G-alpha proteins over other acyl substrates. Mediates the deacylation of G-alpha proteins such as GPA1 in vivo, but has weak or no activity toward palmitoylated Ras proteins. Has weak lysophospholipase activity in vitro; however such activity may not exist in vivo.</text>
</comment>
<organism evidence="12 13">
    <name type="scientific">Lepidopterella palustris CBS 459.81</name>
    <dbReference type="NCBI Taxonomy" id="1314670"/>
    <lineage>
        <taxon>Eukaryota</taxon>
        <taxon>Fungi</taxon>
        <taxon>Dikarya</taxon>
        <taxon>Ascomycota</taxon>
        <taxon>Pezizomycotina</taxon>
        <taxon>Dothideomycetes</taxon>
        <taxon>Pleosporomycetidae</taxon>
        <taxon>Mytilinidiales</taxon>
        <taxon>Argynnaceae</taxon>
        <taxon>Lepidopterella</taxon>
    </lineage>
</organism>
<comment type="catalytic activity">
    <reaction evidence="9">
        <text>S-hexadecanoyl-L-cysteinyl-[protein] + H2O = L-cysteinyl-[protein] + hexadecanoate + H(+)</text>
        <dbReference type="Rhea" id="RHEA:19233"/>
        <dbReference type="Rhea" id="RHEA-COMP:10131"/>
        <dbReference type="Rhea" id="RHEA-COMP:11032"/>
        <dbReference type="ChEBI" id="CHEBI:7896"/>
        <dbReference type="ChEBI" id="CHEBI:15377"/>
        <dbReference type="ChEBI" id="CHEBI:15378"/>
        <dbReference type="ChEBI" id="CHEBI:29950"/>
        <dbReference type="ChEBI" id="CHEBI:74151"/>
        <dbReference type="EC" id="3.1.2.22"/>
    </reaction>
</comment>
<dbReference type="PANTHER" id="PTHR10655:SF17">
    <property type="entry name" value="LYSOPHOSPHOLIPASE-LIKE PROTEIN 1"/>
    <property type="match status" value="1"/>
</dbReference>
<dbReference type="InterPro" id="IPR029058">
    <property type="entry name" value="AB_hydrolase_fold"/>
</dbReference>
<feature type="region of interest" description="Disordered" evidence="10">
    <location>
        <begin position="1"/>
        <end position="24"/>
    </location>
</feature>
<protein>
    <recommendedName>
        <fullName evidence="3">Acyl-protein thioesterase 1</fullName>
        <ecNumber evidence="2">3.1.2.22</ecNumber>
    </recommendedName>
    <alternativeName>
        <fullName evidence="8">Palmitoyl-protein hydrolase</fullName>
    </alternativeName>
</protein>
<evidence type="ECO:0000256" key="9">
    <source>
        <dbReference type="ARBA" id="ARBA00047337"/>
    </source>
</evidence>
<comment type="similarity">
    <text evidence="1">Belongs to the AB hydrolase superfamily. AB hydrolase 2 family.</text>
</comment>
<dbReference type="GO" id="GO:0008474">
    <property type="term" value="F:palmitoyl-(protein) hydrolase activity"/>
    <property type="evidence" value="ECO:0007669"/>
    <property type="project" value="UniProtKB-EC"/>
</dbReference>
<accession>A0A8E2DZX5</accession>
<keyword evidence="6" id="KW-0443">Lipid metabolism</keyword>
<dbReference type="Pfam" id="PF02230">
    <property type="entry name" value="Abhydrolase_2"/>
    <property type="match status" value="1"/>
</dbReference>
<dbReference type="EMBL" id="KV745405">
    <property type="protein sequence ID" value="OCK74836.1"/>
    <property type="molecule type" value="Genomic_DNA"/>
</dbReference>
<dbReference type="AlphaFoldDB" id="A0A8E2DZX5"/>
<dbReference type="InterPro" id="IPR050565">
    <property type="entry name" value="LYPA1-2/EST-like"/>
</dbReference>
<gene>
    <name evidence="12" type="ORF">K432DRAFT_437808</name>
</gene>
<keyword evidence="13" id="KW-1185">Reference proteome</keyword>
<dbReference type="GO" id="GO:0052689">
    <property type="term" value="F:carboxylic ester hydrolase activity"/>
    <property type="evidence" value="ECO:0007669"/>
    <property type="project" value="UniProtKB-KW"/>
</dbReference>
<reference evidence="12 13" key="1">
    <citation type="journal article" date="2016" name="Nat. Commun.">
        <title>Ectomycorrhizal ecology is imprinted in the genome of the dominant symbiotic fungus Cenococcum geophilum.</title>
        <authorList>
            <consortium name="DOE Joint Genome Institute"/>
            <person name="Peter M."/>
            <person name="Kohler A."/>
            <person name="Ohm R.A."/>
            <person name="Kuo A."/>
            <person name="Krutzmann J."/>
            <person name="Morin E."/>
            <person name="Arend M."/>
            <person name="Barry K.W."/>
            <person name="Binder M."/>
            <person name="Choi C."/>
            <person name="Clum A."/>
            <person name="Copeland A."/>
            <person name="Grisel N."/>
            <person name="Haridas S."/>
            <person name="Kipfer T."/>
            <person name="LaButti K."/>
            <person name="Lindquist E."/>
            <person name="Lipzen A."/>
            <person name="Maire R."/>
            <person name="Meier B."/>
            <person name="Mihaltcheva S."/>
            <person name="Molinier V."/>
            <person name="Murat C."/>
            <person name="Poggeler S."/>
            <person name="Quandt C.A."/>
            <person name="Sperisen C."/>
            <person name="Tritt A."/>
            <person name="Tisserant E."/>
            <person name="Crous P.W."/>
            <person name="Henrissat B."/>
            <person name="Nehls U."/>
            <person name="Egli S."/>
            <person name="Spatafora J.W."/>
            <person name="Grigoriev I.V."/>
            <person name="Martin F.M."/>
        </authorList>
    </citation>
    <scope>NUCLEOTIDE SEQUENCE [LARGE SCALE GENOMIC DNA]</scope>
    <source>
        <strain evidence="12 13">CBS 459.81</strain>
    </source>
</reference>
<dbReference type="GO" id="GO:0005737">
    <property type="term" value="C:cytoplasm"/>
    <property type="evidence" value="ECO:0007669"/>
    <property type="project" value="TreeGrafter"/>
</dbReference>
<dbReference type="OrthoDB" id="2418081at2759"/>
<evidence type="ECO:0000256" key="5">
    <source>
        <dbReference type="ARBA" id="ARBA00022801"/>
    </source>
</evidence>
<sequence length="256" mass="28414">MTNAGLRETQSRPPPLTTRARRGRRFGTRKHSAAFIFLHGMGDDAAGLEGIPRQFQSANKLPHRQWILPNALENHDAAETAWYTPSHLSAFRASRPELEDTEDEDGLKSSVDYIASLIDCLVAQGVPANRIVLGGFSQGGSMALLTGLMSKYAGKLAGLVGLSGYLPLADQIGELRKEAGLTERVEDEVQVFLVRRTGHMLVPKWYFHLYEEKLRVIGVKDEMLETKQYEGMAHGMGGTELRDLCTWLERVVPPVE</sequence>
<evidence type="ECO:0000256" key="6">
    <source>
        <dbReference type="ARBA" id="ARBA00022832"/>
    </source>
</evidence>
<evidence type="ECO:0000256" key="3">
    <source>
        <dbReference type="ARBA" id="ARBA00014923"/>
    </source>
</evidence>
<evidence type="ECO:0000256" key="8">
    <source>
        <dbReference type="ARBA" id="ARBA00031195"/>
    </source>
</evidence>
<dbReference type="InterPro" id="IPR003140">
    <property type="entry name" value="PLipase/COase/thioEstase"/>
</dbReference>
<proteinExistence type="inferred from homology"/>
<dbReference type="GO" id="GO:0006631">
    <property type="term" value="P:fatty acid metabolic process"/>
    <property type="evidence" value="ECO:0007669"/>
    <property type="project" value="UniProtKB-KW"/>
</dbReference>
<dbReference type="Gene3D" id="3.40.50.1820">
    <property type="entry name" value="alpha/beta hydrolase"/>
    <property type="match status" value="1"/>
</dbReference>
<evidence type="ECO:0000256" key="1">
    <source>
        <dbReference type="ARBA" id="ARBA00006499"/>
    </source>
</evidence>
<evidence type="ECO:0000256" key="10">
    <source>
        <dbReference type="SAM" id="MobiDB-lite"/>
    </source>
</evidence>
<evidence type="ECO:0000313" key="13">
    <source>
        <dbReference type="Proteomes" id="UP000250266"/>
    </source>
</evidence>